<dbReference type="AlphaFoldDB" id="X1PY73"/>
<accession>X1PY73</accession>
<name>X1PY73_9ZZZZ</name>
<reference evidence="1" key="1">
    <citation type="journal article" date="2014" name="Front. Microbiol.">
        <title>High frequency of phylogenetically diverse reductive dehalogenase-homologous genes in deep subseafloor sedimentary metagenomes.</title>
        <authorList>
            <person name="Kawai M."/>
            <person name="Futagami T."/>
            <person name="Toyoda A."/>
            <person name="Takaki Y."/>
            <person name="Nishi S."/>
            <person name="Hori S."/>
            <person name="Arai W."/>
            <person name="Tsubouchi T."/>
            <person name="Morono Y."/>
            <person name="Uchiyama I."/>
            <person name="Ito T."/>
            <person name="Fujiyama A."/>
            <person name="Inagaki F."/>
            <person name="Takami H."/>
        </authorList>
    </citation>
    <scope>NUCLEOTIDE SEQUENCE</scope>
    <source>
        <strain evidence="1">Expedition CK06-06</strain>
    </source>
</reference>
<organism evidence="1">
    <name type="scientific">marine sediment metagenome</name>
    <dbReference type="NCBI Taxonomy" id="412755"/>
    <lineage>
        <taxon>unclassified sequences</taxon>
        <taxon>metagenomes</taxon>
        <taxon>ecological metagenomes</taxon>
    </lineage>
</organism>
<dbReference type="InterPro" id="IPR011990">
    <property type="entry name" value="TPR-like_helical_dom_sf"/>
</dbReference>
<comment type="caution">
    <text evidence="1">The sequence shown here is derived from an EMBL/GenBank/DDBJ whole genome shotgun (WGS) entry which is preliminary data.</text>
</comment>
<dbReference type="SUPFAM" id="SSF48452">
    <property type="entry name" value="TPR-like"/>
    <property type="match status" value="1"/>
</dbReference>
<sequence>MERKGRFEEAARYYIKVLSKDPTFEDARQRLKNVGVRAIDIFLKQAYAYESAKAYEDTVRVLNRIDDLRRRAEK</sequence>
<proteinExistence type="predicted"/>
<feature type="non-terminal residue" evidence="1">
    <location>
        <position position="74"/>
    </location>
</feature>
<dbReference type="EMBL" id="BARW01001539">
    <property type="protein sequence ID" value="GAI60883.1"/>
    <property type="molecule type" value="Genomic_DNA"/>
</dbReference>
<gene>
    <name evidence="1" type="ORF">S12H4_04842</name>
</gene>
<dbReference type="Gene3D" id="1.25.40.10">
    <property type="entry name" value="Tetratricopeptide repeat domain"/>
    <property type="match status" value="1"/>
</dbReference>
<protein>
    <submittedName>
        <fullName evidence="1">Uncharacterized protein</fullName>
    </submittedName>
</protein>
<evidence type="ECO:0000313" key="1">
    <source>
        <dbReference type="EMBL" id="GAI60883.1"/>
    </source>
</evidence>